<dbReference type="AlphaFoldDB" id="A0A6M5YLX9"/>
<proteinExistence type="predicted"/>
<dbReference type="SMART" id="SM00710">
    <property type="entry name" value="PbH1"/>
    <property type="match status" value="5"/>
</dbReference>
<evidence type="ECO:0000313" key="2">
    <source>
        <dbReference type="Proteomes" id="UP000503447"/>
    </source>
</evidence>
<name>A0A6M5YLX9_9BACT</name>
<gene>
    <name evidence="1" type="ORF">FTUN_1880</name>
</gene>
<sequence>MLAFLRKWTKLEHSLANKHTRRTILGVEQLEEHIVPTVLLSNTYSLGAASVTETVIDNDPSHPGQYRFDFNVTNQSDSSGLTAFAVPVEATTLISASGGAPGWTSSVGVTASDLVAWQGPALGIGQSADLWYTTVPTGLGLTNGFATDGLGATPSGLLATAMNAAPGAPGAPPPALLVTTNLDTVNGVRFSLRDAVNYVNFINQNANQPVMRVAFSQNVAGATITLSSAAGFQQLDLKGNFFFDGADKNVTIQRDGASGVNYRLFTLNAGWYGSFANLTFRNGSLNGVDAGGAIRSYGTLIISGSTFSQNQTVGSHGGAISAESGTLNITGSGFTGNSAASGGAIYINERVSTRITSSDVVLNTATGNGGGIFIYSSTTAAQTSVILTSVHVTGNTSGGLGGGIYVNNVTGGSGTALILNGGTTVQNNQVNGGTGKGGGVYFGKGTLTLGGASIVGNTAAVGPSIYSVNGTTLTIVSGTTNTYADVTGP</sequence>
<accession>A0A6M5YLX9</accession>
<dbReference type="Proteomes" id="UP000503447">
    <property type="component" value="Chromosome"/>
</dbReference>
<keyword evidence="2" id="KW-1185">Reference proteome</keyword>
<dbReference type="RefSeq" id="WP_171470379.1">
    <property type="nucleotide sequence ID" value="NZ_CP053452.2"/>
</dbReference>
<evidence type="ECO:0000313" key="1">
    <source>
        <dbReference type="EMBL" id="QJW94360.1"/>
    </source>
</evidence>
<dbReference type="KEGG" id="ftj:FTUN_1880"/>
<reference evidence="2" key="1">
    <citation type="submission" date="2020-05" db="EMBL/GenBank/DDBJ databases">
        <title>Frigoriglobus tundricola gen. nov., sp. nov., a psychrotolerant cellulolytic planctomycete of the family Gemmataceae with two divergent copies of 16S rRNA gene.</title>
        <authorList>
            <person name="Kulichevskaya I.S."/>
            <person name="Ivanova A.A."/>
            <person name="Naumoff D.G."/>
            <person name="Beletsky A.V."/>
            <person name="Rijpstra W.I.C."/>
            <person name="Sinninghe Damste J.S."/>
            <person name="Mardanov A.V."/>
            <person name="Ravin N.V."/>
            <person name="Dedysh S.N."/>
        </authorList>
    </citation>
    <scope>NUCLEOTIDE SEQUENCE [LARGE SCALE GENOMIC DNA]</scope>
    <source>
        <strain evidence="2">PL17</strain>
    </source>
</reference>
<dbReference type="InterPro" id="IPR006626">
    <property type="entry name" value="PbH1"/>
</dbReference>
<evidence type="ECO:0008006" key="3">
    <source>
        <dbReference type="Google" id="ProtNLM"/>
    </source>
</evidence>
<protein>
    <recommendedName>
        <fullName evidence="3">Right handed beta helix domain-containing protein</fullName>
    </recommendedName>
</protein>
<dbReference type="InterPro" id="IPR011050">
    <property type="entry name" value="Pectin_lyase_fold/virulence"/>
</dbReference>
<organism evidence="1 2">
    <name type="scientific">Frigoriglobus tundricola</name>
    <dbReference type="NCBI Taxonomy" id="2774151"/>
    <lineage>
        <taxon>Bacteria</taxon>
        <taxon>Pseudomonadati</taxon>
        <taxon>Planctomycetota</taxon>
        <taxon>Planctomycetia</taxon>
        <taxon>Gemmatales</taxon>
        <taxon>Gemmataceae</taxon>
        <taxon>Frigoriglobus</taxon>
    </lineage>
</organism>
<dbReference type="EMBL" id="CP053452">
    <property type="protein sequence ID" value="QJW94360.1"/>
    <property type="molecule type" value="Genomic_DNA"/>
</dbReference>
<dbReference type="SUPFAM" id="SSF51126">
    <property type="entry name" value="Pectin lyase-like"/>
    <property type="match status" value="1"/>
</dbReference>